<sequence>MFALCLVSVALLAGHASAFTIQERSVLHHVYTRQTAGGGFNPAEIPQQCQSACATAVPILSGQGCQTNQCLCTSAVNTGFEQCLDCVLSLAPADPTLTSETQQALSQYEDQCALVGFPLSSLTLSGATVAPTSAGGSVTIPPNSGSAASPSVFFSSSGAPPASVPSSPAASTLVAPPPPVTPTPDNTRSVIGPSSPTSGANTPAPAVPTPNPAAYEGAKKLNTDPISSPRHTASTEPLSPFTTTTRPVATAVATEAALMVHRPADSRLLVNLLTHEKDYSKQLANLLDHSQASLTSFSAYASASAPPTSQIIVSIAGILYGADEAFRKYAAAVDQWQLQLKALKEMEDGLANIIRDREILVTRLIKASKNSKPPTRDNIPSSSSSTLSYNGLKHPEVQVGTKLSAAQTELQACEAHLANKERELDAFRTATIRSGLQARCRALVECGWAWGEMGKEGIRSLDMFDVPNGNGHPASLPLLPNLKPLPDLSGDNPSSDHSSLAPSQSASQIGPVGIISPSSTQYTLTIGPAHSISELTMPNGTAYHTQPPRIAEEPGGSSAEEGDPHQDVRVVENERFMPSRKPKGQGPPRAHVRTVSSEARPARHITFPSSTSDTFLLRSPTGDTDKEKRGSIRRGFGSIAALFRGKGGGSNADPESPTAATGGRKWKTRTDKNLKRVGKGGETSDEEDLQRRQHLGGLGPSVSAPVIQDVPDAATRSRKRLKRGSAVPPKRDGNEGGDIRNWASEGEETVRGRNAKPAEVNMNLDSDAEPSSPSAPAPSQPQATSSQPTRAPLEFFHVEAEHDVCTGGIETCQHIHALPYDDERHFHSTKTYFLCPRRLGPAVTPGAGKQAGSSHPSRPATADKPAQRAAESGMNLMSIVGGFLPKAPPPVSELLELENQRERDEKQAEENMKAIAAAAVLAADPSTEPPTPTTATTVQSLPTEQDMRPPPTVMHKPPDRDHAAKPLRSALRNASPSPLSSPSLKPVAGSSKMRSLSIPPPRPDRSPKRAAVEMPVVDEDENDGDDAASISSYETGHEVIDEEPGIRTPSPVAPLPPPHDQKPNHLTNGHSDLSQSTDSTVDASGAPRRRKSVRMSLPPTFSTTPPAIYEEEPSEGGKGRHEPWSSQVKRRPRPAADPVAVSEASHTKRGGWSTRITDPPTTEDVWGDSSEEDEEYGRAKRLLSKFSGRR</sequence>
<feature type="region of interest" description="Disordered" evidence="2">
    <location>
        <begin position="578"/>
        <end position="788"/>
    </location>
</feature>
<keyword evidence="5" id="KW-1185">Reference proteome</keyword>
<evidence type="ECO:0000313" key="5">
    <source>
        <dbReference type="Proteomes" id="UP000308730"/>
    </source>
</evidence>
<comment type="caution">
    <text evidence="4">The sequence shown here is derived from an EMBL/GenBank/DDBJ whole genome shotgun (WGS) entry which is preliminary data.</text>
</comment>
<feature type="region of interest" description="Disordered" evidence="2">
    <location>
        <begin position="134"/>
        <end position="242"/>
    </location>
</feature>
<feature type="compositionally biased region" description="Polar residues" evidence="2">
    <location>
        <begin position="224"/>
        <end position="241"/>
    </location>
</feature>
<evidence type="ECO:0000256" key="2">
    <source>
        <dbReference type="SAM" id="MobiDB-lite"/>
    </source>
</evidence>
<feature type="region of interest" description="Disordered" evidence="2">
    <location>
        <begin position="541"/>
        <end position="564"/>
    </location>
</feature>
<feature type="compositionally biased region" description="Acidic residues" evidence="2">
    <location>
        <begin position="1016"/>
        <end position="1026"/>
    </location>
</feature>
<feature type="region of interest" description="Disordered" evidence="2">
    <location>
        <begin position="369"/>
        <end position="391"/>
    </location>
</feature>
<feature type="signal peptide" evidence="3">
    <location>
        <begin position="1"/>
        <end position="18"/>
    </location>
</feature>
<dbReference type="InterPro" id="IPR028245">
    <property type="entry name" value="PIL1/LSP1"/>
</dbReference>
<dbReference type="AlphaFoldDB" id="A0A4S4MPD5"/>
<gene>
    <name evidence="4" type="ORF">EUX98_g6606</name>
</gene>
<feature type="compositionally biased region" description="Polar residues" evidence="2">
    <location>
        <begin position="185"/>
        <end position="199"/>
    </location>
</feature>
<feature type="region of interest" description="Disordered" evidence="2">
    <location>
        <begin position="844"/>
        <end position="869"/>
    </location>
</feature>
<dbReference type="GO" id="GO:0005886">
    <property type="term" value="C:plasma membrane"/>
    <property type="evidence" value="ECO:0007669"/>
    <property type="project" value="TreeGrafter"/>
</dbReference>
<keyword evidence="3" id="KW-0732">Signal</keyword>
<dbReference type="GO" id="GO:0070941">
    <property type="term" value="P:eisosome assembly"/>
    <property type="evidence" value="ECO:0007669"/>
    <property type="project" value="TreeGrafter"/>
</dbReference>
<protein>
    <recommendedName>
        <fullName evidence="6">Extracellular membrane protein CFEM domain-containing protein</fullName>
    </recommendedName>
</protein>
<feature type="compositionally biased region" description="Acidic residues" evidence="2">
    <location>
        <begin position="1165"/>
        <end position="1175"/>
    </location>
</feature>
<dbReference type="Proteomes" id="UP000308730">
    <property type="component" value="Unassembled WGS sequence"/>
</dbReference>
<feature type="region of interest" description="Disordered" evidence="2">
    <location>
        <begin position="922"/>
        <end position="1177"/>
    </location>
</feature>
<proteinExistence type="predicted"/>
<dbReference type="OrthoDB" id="3358861at2759"/>
<feature type="compositionally biased region" description="Polar residues" evidence="2">
    <location>
        <begin position="1064"/>
        <end position="1082"/>
    </location>
</feature>
<feature type="region of interest" description="Disordered" evidence="2">
    <location>
        <begin position="475"/>
        <end position="511"/>
    </location>
</feature>
<feature type="compositionally biased region" description="Low complexity" evidence="2">
    <location>
        <begin position="933"/>
        <end position="943"/>
    </location>
</feature>
<feature type="compositionally biased region" description="Polar residues" evidence="2">
    <location>
        <begin position="134"/>
        <end position="143"/>
    </location>
</feature>
<reference evidence="4 5" key="1">
    <citation type="submission" date="2019-02" db="EMBL/GenBank/DDBJ databases">
        <title>Genome sequencing of the rare red list fungi Antrodiella citrinella (Flaviporus citrinellus).</title>
        <authorList>
            <person name="Buettner E."/>
            <person name="Kellner H."/>
        </authorList>
    </citation>
    <scope>NUCLEOTIDE SEQUENCE [LARGE SCALE GENOMIC DNA]</scope>
    <source>
        <strain evidence="4 5">DSM 108506</strain>
    </source>
</reference>
<feature type="compositionally biased region" description="Polar residues" evidence="2">
    <location>
        <begin position="491"/>
        <end position="508"/>
    </location>
</feature>
<dbReference type="PANTHER" id="PTHR31962">
    <property type="entry name" value="SPHINGOLIPID LONG CHAIN BASE-RESPONSIVE PROTEIN PIL1"/>
    <property type="match status" value="1"/>
</dbReference>
<feature type="compositionally biased region" description="Low complexity" evidence="2">
    <location>
        <begin position="475"/>
        <end position="488"/>
    </location>
</feature>
<dbReference type="GO" id="GO:0036286">
    <property type="term" value="C:eisosome filament"/>
    <property type="evidence" value="ECO:0007669"/>
    <property type="project" value="TreeGrafter"/>
</dbReference>
<dbReference type="GO" id="GO:0008289">
    <property type="term" value="F:lipid binding"/>
    <property type="evidence" value="ECO:0007669"/>
    <property type="project" value="TreeGrafter"/>
</dbReference>
<dbReference type="Gene3D" id="1.20.1270.60">
    <property type="entry name" value="Arfaptin homology (AH) domain/BAR domain"/>
    <property type="match status" value="1"/>
</dbReference>
<dbReference type="PANTHER" id="PTHR31962:SF1">
    <property type="entry name" value="SPHINGOLIPID LONG CHAIN BASE-RESPONSIVE PROTEIN PIL1"/>
    <property type="match status" value="1"/>
</dbReference>
<evidence type="ECO:0000256" key="3">
    <source>
        <dbReference type="SAM" id="SignalP"/>
    </source>
</evidence>
<name>A0A4S4MPD5_9APHY</name>
<feature type="chain" id="PRO_5020616241" description="Extracellular membrane protein CFEM domain-containing protein" evidence="3">
    <location>
        <begin position="19"/>
        <end position="1190"/>
    </location>
</feature>
<evidence type="ECO:0008006" key="6">
    <source>
        <dbReference type="Google" id="ProtNLM"/>
    </source>
</evidence>
<feature type="coiled-coil region" evidence="1">
    <location>
        <begin position="403"/>
        <end position="430"/>
    </location>
</feature>
<evidence type="ECO:0000313" key="4">
    <source>
        <dbReference type="EMBL" id="THH27585.1"/>
    </source>
</evidence>
<evidence type="ECO:0000256" key="1">
    <source>
        <dbReference type="SAM" id="Coils"/>
    </source>
</evidence>
<keyword evidence="1" id="KW-0175">Coiled coil</keyword>
<feature type="compositionally biased region" description="Low complexity" evidence="2">
    <location>
        <begin position="975"/>
        <end position="984"/>
    </location>
</feature>
<dbReference type="GO" id="GO:0006897">
    <property type="term" value="P:endocytosis"/>
    <property type="evidence" value="ECO:0007669"/>
    <property type="project" value="TreeGrafter"/>
</dbReference>
<feature type="compositionally biased region" description="Low complexity" evidence="2">
    <location>
        <begin position="144"/>
        <end position="174"/>
    </location>
</feature>
<feature type="compositionally biased region" description="Basic and acidic residues" evidence="2">
    <location>
        <begin position="1002"/>
        <end position="1011"/>
    </location>
</feature>
<feature type="compositionally biased region" description="Basic and acidic residues" evidence="2">
    <location>
        <begin position="729"/>
        <end position="738"/>
    </location>
</feature>
<dbReference type="InterPro" id="IPR027267">
    <property type="entry name" value="AH/BAR_dom_sf"/>
</dbReference>
<dbReference type="EMBL" id="SGPM01000240">
    <property type="protein sequence ID" value="THH27585.1"/>
    <property type="molecule type" value="Genomic_DNA"/>
</dbReference>
<organism evidence="4 5">
    <name type="scientific">Antrodiella citrinella</name>
    <dbReference type="NCBI Taxonomy" id="2447956"/>
    <lineage>
        <taxon>Eukaryota</taxon>
        <taxon>Fungi</taxon>
        <taxon>Dikarya</taxon>
        <taxon>Basidiomycota</taxon>
        <taxon>Agaricomycotina</taxon>
        <taxon>Agaricomycetes</taxon>
        <taxon>Polyporales</taxon>
        <taxon>Steccherinaceae</taxon>
        <taxon>Antrodiella</taxon>
    </lineage>
</organism>
<accession>A0A4S4MPD5</accession>